<proteinExistence type="predicted"/>
<protein>
    <submittedName>
        <fullName evidence="1">Uncharacterized protein</fullName>
    </submittedName>
</protein>
<gene>
    <name evidence="1" type="ORF">PIB30_055704</name>
</gene>
<accession>A0ABU6VHM0</accession>
<evidence type="ECO:0000313" key="2">
    <source>
        <dbReference type="Proteomes" id="UP001341840"/>
    </source>
</evidence>
<name>A0ABU6VHM0_9FABA</name>
<keyword evidence="2" id="KW-1185">Reference proteome</keyword>
<reference evidence="1 2" key="1">
    <citation type="journal article" date="2023" name="Plants (Basel)">
        <title>Bridging the Gap: Combining Genomics and Transcriptomics Approaches to Understand Stylosanthes scabra, an Orphan Legume from the Brazilian Caatinga.</title>
        <authorList>
            <person name="Ferreira-Neto J.R.C."/>
            <person name="da Silva M.D."/>
            <person name="Binneck E."/>
            <person name="de Melo N.F."/>
            <person name="da Silva R.H."/>
            <person name="de Melo A.L.T.M."/>
            <person name="Pandolfi V."/>
            <person name="Bustamante F.O."/>
            <person name="Brasileiro-Vidal A.C."/>
            <person name="Benko-Iseppon A.M."/>
        </authorList>
    </citation>
    <scope>NUCLEOTIDE SEQUENCE [LARGE SCALE GENOMIC DNA]</scope>
    <source>
        <tissue evidence="1">Leaves</tissue>
    </source>
</reference>
<evidence type="ECO:0000313" key="1">
    <source>
        <dbReference type="EMBL" id="MED6173056.1"/>
    </source>
</evidence>
<dbReference type="Proteomes" id="UP001341840">
    <property type="component" value="Unassembled WGS sequence"/>
</dbReference>
<dbReference type="EMBL" id="JASCZI010151472">
    <property type="protein sequence ID" value="MED6173056.1"/>
    <property type="molecule type" value="Genomic_DNA"/>
</dbReference>
<organism evidence="1 2">
    <name type="scientific">Stylosanthes scabra</name>
    <dbReference type="NCBI Taxonomy" id="79078"/>
    <lineage>
        <taxon>Eukaryota</taxon>
        <taxon>Viridiplantae</taxon>
        <taxon>Streptophyta</taxon>
        <taxon>Embryophyta</taxon>
        <taxon>Tracheophyta</taxon>
        <taxon>Spermatophyta</taxon>
        <taxon>Magnoliopsida</taxon>
        <taxon>eudicotyledons</taxon>
        <taxon>Gunneridae</taxon>
        <taxon>Pentapetalae</taxon>
        <taxon>rosids</taxon>
        <taxon>fabids</taxon>
        <taxon>Fabales</taxon>
        <taxon>Fabaceae</taxon>
        <taxon>Papilionoideae</taxon>
        <taxon>50 kb inversion clade</taxon>
        <taxon>dalbergioids sensu lato</taxon>
        <taxon>Dalbergieae</taxon>
        <taxon>Pterocarpus clade</taxon>
        <taxon>Stylosanthes</taxon>
    </lineage>
</organism>
<comment type="caution">
    <text evidence="1">The sequence shown here is derived from an EMBL/GenBank/DDBJ whole genome shotgun (WGS) entry which is preliminary data.</text>
</comment>
<sequence>MAVVGRSIRRRPKAASLGTWAKRGMEWPQNVVVGFMSYSTDPEPLEILIGYSLVVLFSRRAYLTANILNGLTSTFQRSEQSWEVVLTKLKM</sequence>